<feature type="signal peptide" evidence="1">
    <location>
        <begin position="1"/>
        <end position="24"/>
    </location>
</feature>
<feature type="domain" description="PDZ" evidence="2">
    <location>
        <begin position="44"/>
        <end position="109"/>
    </location>
</feature>
<feature type="chain" id="PRO_5016250487" description="PDZ domain-containing protein" evidence="1">
    <location>
        <begin position="25"/>
        <end position="150"/>
    </location>
</feature>
<dbReference type="InParanoid" id="A0A330L6B6"/>
<accession>A0A330L6B6</accession>
<name>A0A330L6B6_9BACT</name>
<keyword evidence="4" id="KW-1185">Reference proteome</keyword>
<dbReference type="Proteomes" id="UP000248168">
    <property type="component" value="Unassembled WGS sequence"/>
</dbReference>
<dbReference type="SMART" id="SM00228">
    <property type="entry name" value="PDZ"/>
    <property type="match status" value="1"/>
</dbReference>
<dbReference type="PROSITE" id="PS50106">
    <property type="entry name" value="PDZ"/>
    <property type="match status" value="1"/>
</dbReference>
<dbReference type="PANTHER" id="PTHR32060:SF30">
    <property type="entry name" value="CARBOXY-TERMINAL PROCESSING PROTEASE CTPA"/>
    <property type="match status" value="1"/>
</dbReference>
<gene>
    <name evidence="3" type="ORF">NITLEN_20115</name>
</gene>
<keyword evidence="1" id="KW-0732">Signal</keyword>
<dbReference type="InterPro" id="IPR041489">
    <property type="entry name" value="PDZ_6"/>
</dbReference>
<dbReference type="InterPro" id="IPR001478">
    <property type="entry name" value="PDZ"/>
</dbReference>
<dbReference type="OrthoDB" id="9791767at2"/>
<dbReference type="RefSeq" id="WP_121988869.1">
    <property type="nucleotide sequence ID" value="NZ_OUNR01000012.1"/>
</dbReference>
<dbReference type="AlphaFoldDB" id="A0A330L6B6"/>
<evidence type="ECO:0000256" key="1">
    <source>
        <dbReference type="SAM" id="SignalP"/>
    </source>
</evidence>
<dbReference type="GO" id="GO:0030288">
    <property type="term" value="C:outer membrane-bounded periplasmic space"/>
    <property type="evidence" value="ECO:0007669"/>
    <property type="project" value="TreeGrafter"/>
</dbReference>
<dbReference type="SUPFAM" id="SSF50156">
    <property type="entry name" value="PDZ domain-like"/>
    <property type="match status" value="1"/>
</dbReference>
<dbReference type="Gene3D" id="2.30.42.10">
    <property type="match status" value="1"/>
</dbReference>
<dbReference type="InterPro" id="IPR036034">
    <property type="entry name" value="PDZ_sf"/>
</dbReference>
<organism evidence="3 4">
    <name type="scientific">Nitrospira lenta</name>
    <dbReference type="NCBI Taxonomy" id="1436998"/>
    <lineage>
        <taxon>Bacteria</taxon>
        <taxon>Pseudomonadati</taxon>
        <taxon>Nitrospirota</taxon>
        <taxon>Nitrospiria</taxon>
        <taxon>Nitrospirales</taxon>
        <taxon>Nitrospiraceae</taxon>
        <taxon>Nitrospira</taxon>
    </lineage>
</organism>
<dbReference type="GO" id="GO:0004175">
    <property type="term" value="F:endopeptidase activity"/>
    <property type="evidence" value="ECO:0007669"/>
    <property type="project" value="TreeGrafter"/>
</dbReference>
<reference evidence="4" key="1">
    <citation type="submission" date="2018-04" db="EMBL/GenBank/DDBJ databases">
        <authorList>
            <person name="Lucker S."/>
            <person name="Sakoula D."/>
        </authorList>
    </citation>
    <scope>NUCLEOTIDE SEQUENCE [LARGE SCALE GENOMIC DNA]</scope>
</reference>
<protein>
    <recommendedName>
        <fullName evidence="2">PDZ domain-containing protein</fullName>
    </recommendedName>
</protein>
<dbReference type="GO" id="GO:0007165">
    <property type="term" value="P:signal transduction"/>
    <property type="evidence" value="ECO:0007669"/>
    <property type="project" value="TreeGrafter"/>
</dbReference>
<dbReference type="Pfam" id="PF17820">
    <property type="entry name" value="PDZ_6"/>
    <property type="match status" value="1"/>
</dbReference>
<sequence length="150" mass="15165">MNMRAAYLAGCVMLGVLCSMEVRAADSPAPPSPYAHGDEAALPNGVIGVSLQVGAERIGDPAVLYVGMVHPEGPAHQAGLAHGDEIVTVDGTATAGKSYEQVVKMIRGTVGTAVKLGVKSEGGLRELSITRVAGDKLPKGPVGSHGGPSK</sequence>
<evidence type="ECO:0000313" key="3">
    <source>
        <dbReference type="EMBL" id="SPP64475.1"/>
    </source>
</evidence>
<evidence type="ECO:0000313" key="4">
    <source>
        <dbReference type="Proteomes" id="UP000248168"/>
    </source>
</evidence>
<dbReference type="EMBL" id="OUNR01000012">
    <property type="protein sequence ID" value="SPP64475.1"/>
    <property type="molecule type" value="Genomic_DNA"/>
</dbReference>
<proteinExistence type="predicted"/>
<evidence type="ECO:0000259" key="2">
    <source>
        <dbReference type="PROSITE" id="PS50106"/>
    </source>
</evidence>
<dbReference type="PANTHER" id="PTHR32060">
    <property type="entry name" value="TAIL-SPECIFIC PROTEASE"/>
    <property type="match status" value="1"/>
</dbReference>